<evidence type="ECO:0000256" key="3">
    <source>
        <dbReference type="ARBA" id="ARBA00022723"/>
    </source>
</evidence>
<keyword evidence="2" id="KW-0001">2Fe-2S</keyword>
<protein>
    <recommendedName>
        <fullName evidence="7">Rieske domain-containing protein</fullName>
    </recommendedName>
</protein>
<evidence type="ECO:0000256" key="5">
    <source>
        <dbReference type="ARBA" id="ARBA00023004"/>
    </source>
</evidence>
<dbReference type="GO" id="GO:0016491">
    <property type="term" value="F:oxidoreductase activity"/>
    <property type="evidence" value="ECO:0007669"/>
    <property type="project" value="UniProtKB-KW"/>
</dbReference>
<dbReference type="CDD" id="cd03469">
    <property type="entry name" value="Rieske_RO_Alpha_N"/>
    <property type="match status" value="1"/>
</dbReference>
<evidence type="ECO:0000256" key="6">
    <source>
        <dbReference type="ARBA" id="ARBA00023014"/>
    </source>
</evidence>
<dbReference type="InterPro" id="IPR036922">
    <property type="entry name" value="Rieske_2Fe-2S_sf"/>
</dbReference>
<keyword evidence="6" id="KW-0411">Iron-sulfur</keyword>
<feature type="domain" description="Rieske" evidence="7">
    <location>
        <begin position="38"/>
        <end position="148"/>
    </location>
</feature>
<keyword evidence="5" id="KW-0408">Iron</keyword>
<dbReference type="PRINTS" id="PR00090">
    <property type="entry name" value="RNGDIOXGNASE"/>
</dbReference>
<proteinExistence type="predicted"/>
<reference evidence="8" key="1">
    <citation type="submission" date="2018-05" db="EMBL/GenBank/DDBJ databases">
        <authorList>
            <person name="Lanie J.A."/>
            <person name="Ng W.-L."/>
            <person name="Kazmierczak K.M."/>
            <person name="Andrzejewski T.M."/>
            <person name="Davidsen T.M."/>
            <person name="Wayne K.J."/>
            <person name="Tettelin H."/>
            <person name="Glass J.I."/>
            <person name="Rusch D."/>
            <person name="Podicherti R."/>
            <person name="Tsui H.-C.T."/>
            <person name="Winkler M.E."/>
        </authorList>
    </citation>
    <scope>NUCLEOTIDE SEQUENCE</scope>
</reference>
<dbReference type="Gene3D" id="2.102.10.10">
    <property type="entry name" value="Rieske [2Fe-2S] iron-sulphur domain"/>
    <property type="match status" value="1"/>
</dbReference>
<keyword evidence="3" id="KW-0479">Metal-binding</keyword>
<comment type="cofactor">
    <cofactor evidence="1">
        <name>Fe cation</name>
        <dbReference type="ChEBI" id="CHEBI:24875"/>
    </cofactor>
</comment>
<evidence type="ECO:0000313" key="8">
    <source>
        <dbReference type="EMBL" id="SVA37558.1"/>
    </source>
</evidence>
<evidence type="ECO:0000259" key="7">
    <source>
        <dbReference type="PROSITE" id="PS51296"/>
    </source>
</evidence>
<dbReference type="InterPro" id="IPR001663">
    <property type="entry name" value="Rng_hydr_dOase-A"/>
</dbReference>
<gene>
    <name evidence="8" type="ORF">METZ01_LOCUS90412</name>
</gene>
<name>A0A381VCQ7_9ZZZZ</name>
<dbReference type="PROSITE" id="PS51296">
    <property type="entry name" value="RIESKE"/>
    <property type="match status" value="1"/>
</dbReference>
<dbReference type="AlphaFoldDB" id="A0A381VCQ7"/>
<dbReference type="SUPFAM" id="SSF50022">
    <property type="entry name" value="ISP domain"/>
    <property type="match status" value="1"/>
</dbReference>
<dbReference type="GO" id="GO:0005506">
    <property type="term" value="F:iron ion binding"/>
    <property type="evidence" value="ECO:0007669"/>
    <property type="project" value="InterPro"/>
</dbReference>
<dbReference type="PANTHER" id="PTHR43756">
    <property type="entry name" value="CHOLINE MONOOXYGENASE, CHLOROPLASTIC"/>
    <property type="match status" value="1"/>
</dbReference>
<accession>A0A381VCQ7</accession>
<keyword evidence="4" id="KW-0560">Oxidoreductase</keyword>
<dbReference type="Pfam" id="PF00355">
    <property type="entry name" value="Rieske"/>
    <property type="match status" value="1"/>
</dbReference>
<dbReference type="InterPro" id="IPR017941">
    <property type="entry name" value="Rieske_2Fe-2S"/>
</dbReference>
<evidence type="ECO:0000256" key="4">
    <source>
        <dbReference type="ARBA" id="ARBA00023002"/>
    </source>
</evidence>
<dbReference type="PANTHER" id="PTHR43756:SF5">
    <property type="entry name" value="CHOLINE MONOOXYGENASE, CHLOROPLASTIC"/>
    <property type="match status" value="1"/>
</dbReference>
<organism evidence="8">
    <name type="scientific">marine metagenome</name>
    <dbReference type="NCBI Taxonomy" id="408172"/>
    <lineage>
        <taxon>unclassified sequences</taxon>
        <taxon>metagenomes</taxon>
        <taxon>ecological metagenomes</taxon>
    </lineage>
</organism>
<dbReference type="EMBL" id="UINC01008341">
    <property type="protein sequence ID" value="SVA37558.1"/>
    <property type="molecule type" value="Genomic_DNA"/>
</dbReference>
<dbReference type="GO" id="GO:0051537">
    <property type="term" value="F:2 iron, 2 sulfur cluster binding"/>
    <property type="evidence" value="ECO:0007669"/>
    <property type="project" value="UniProtKB-KW"/>
</dbReference>
<evidence type="ECO:0000256" key="1">
    <source>
        <dbReference type="ARBA" id="ARBA00001962"/>
    </source>
</evidence>
<evidence type="ECO:0000256" key="2">
    <source>
        <dbReference type="ARBA" id="ARBA00022714"/>
    </source>
</evidence>
<dbReference type="SUPFAM" id="SSF55961">
    <property type="entry name" value="Bet v1-like"/>
    <property type="match status" value="1"/>
</dbReference>
<dbReference type="Pfam" id="PF00848">
    <property type="entry name" value="Ring_hydroxyl_A"/>
    <property type="match status" value="1"/>
</dbReference>
<dbReference type="Gene3D" id="3.90.380.10">
    <property type="entry name" value="Naphthalene 1,2-dioxygenase Alpha Subunit, Chain A, domain 1"/>
    <property type="match status" value="1"/>
</dbReference>
<dbReference type="InterPro" id="IPR015879">
    <property type="entry name" value="Ring_hydroxy_dOase_asu_C_dom"/>
</dbReference>
<sequence length="380" mass="44809">MTNSYILKKSVKSLPLNWYYDLKQYEKEVGKVWKSEWFYACHEDNLKEPLSYLTLQVSNFNILILRDKKGLVSAYLNTCRHRGSILCKEKEGKLKTNLLVCPYHQWSYNASDGSLVKTSSIITPKNFKKSKRGLIKVKMKIWNGLIFLNFNNKKKWNSKKVFVDYSSAFEKLKVQHYKVGHVWKKTINCNWKIFWENYSECLHCPNLHPELSDLVPIYGRRLVDVKDDPQWKELIKEPHPKYQGGLRKGSETWSTDGSAQGHKTKYLEDKKNFPGYIYMTTWPSMFLAIFTDHIRLVRVLPLSSETTEIMSEWLFQPKTIKDSKYNKKKVVDFAVMVMQQDSDACELNQKGVHNPIEQPGVLMPEEYEVKKFHDWIKKRI</sequence>